<organism evidence="2">
    <name type="scientific">viral metagenome</name>
    <dbReference type="NCBI Taxonomy" id="1070528"/>
    <lineage>
        <taxon>unclassified sequences</taxon>
        <taxon>metagenomes</taxon>
        <taxon>organismal metagenomes</taxon>
    </lineage>
</organism>
<accession>A0A6C0AUG7</accession>
<keyword evidence="1" id="KW-0812">Transmembrane</keyword>
<proteinExistence type="predicted"/>
<dbReference type="EMBL" id="MN738760">
    <property type="protein sequence ID" value="QHS83589.1"/>
    <property type="molecule type" value="Genomic_DNA"/>
</dbReference>
<feature type="transmembrane region" description="Helical" evidence="1">
    <location>
        <begin position="150"/>
        <end position="168"/>
    </location>
</feature>
<dbReference type="AlphaFoldDB" id="A0A6C0AUG7"/>
<keyword evidence="1" id="KW-0472">Membrane</keyword>
<evidence type="ECO:0008006" key="3">
    <source>
        <dbReference type="Google" id="ProtNLM"/>
    </source>
</evidence>
<evidence type="ECO:0000313" key="2">
    <source>
        <dbReference type="EMBL" id="QHS83589.1"/>
    </source>
</evidence>
<protein>
    <recommendedName>
        <fullName evidence="3">Hedgehog/Intein (Hint) domain-containing protein</fullName>
    </recommendedName>
</protein>
<keyword evidence="1" id="KW-1133">Transmembrane helix</keyword>
<reference evidence="2" key="1">
    <citation type="journal article" date="2020" name="Nature">
        <title>Giant virus diversity and host interactions through global metagenomics.</title>
        <authorList>
            <person name="Schulz F."/>
            <person name="Roux S."/>
            <person name="Paez-Espino D."/>
            <person name="Jungbluth S."/>
            <person name="Walsh D.A."/>
            <person name="Denef V.J."/>
            <person name="McMahon K.D."/>
            <person name="Konstantinidis K.T."/>
            <person name="Eloe-Fadrosh E.A."/>
            <person name="Kyrpides N.C."/>
            <person name="Woyke T."/>
        </authorList>
    </citation>
    <scope>NUCLEOTIDE SEQUENCE</scope>
    <source>
        <strain evidence="2">GVMAG-S-ERX555961-36</strain>
    </source>
</reference>
<name>A0A6C0AUG7_9ZZZZ</name>
<evidence type="ECO:0000256" key="1">
    <source>
        <dbReference type="SAM" id="Phobius"/>
    </source>
</evidence>
<sequence>MAYVFVPTWAVGTSKVFGYTLILITITFFVLLLGMRRTVIKHWDKYRCSPLILPFAEFFGYDSSDTLSQCISKNVSDATGPVVKPYEDLFSVMKSTNMNMSSSLEDIRGVMKALKENVTDSFNNVMTKMGNMGSTAQFLMMKIQVMVQKLLALYVTLLYFAWSMMKGLEAMIKDPVLIGAQGTLDTAVKLIEKPGKGLKKVGKALKKGAKAVGKSAKKTGKKIKKAFCFGPMTRVLLDDGKFKDMVDIKIGDKLLGGSIVTGTMKFNSKDTYLVDNSGIISTFDHHVLHNGIFKKSGSVPNAKVYTGQIPHLYDIDTSNHRITILNDNNEHIVYTDFTEVDHNNDYVYEYELSLLNNSIRKQTSPNSYIS</sequence>
<feature type="transmembrane region" description="Helical" evidence="1">
    <location>
        <begin position="16"/>
        <end position="35"/>
    </location>
</feature>